<dbReference type="STRING" id="10029.G3HMC6"/>
<evidence type="ECO:0000313" key="2">
    <source>
        <dbReference type="EMBL" id="EGW08646.1"/>
    </source>
</evidence>
<reference evidence="3" key="1">
    <citation type="journal article" date="2011" name="Nat. Biotechnol.">
        <title>The genomic sequence of the Chinese hamster ovary (CHO)-K1 cell line.</title>
        <authorList>
            <person name="Xu X."/>
            <person name="Nagarajan H."/>
            <person name="Lewis N.E."/>
            <person name="Pan S."/>
            <person name="Cai Z."/>
            <person name="Liu X."/>
            <person name="Chen W."/>
            <person name="Xie M."/>
            <person name="Wang W."/>
            <person name="Hammond S."/>
            <person name="Andersen M.R."/>
            <person name="Neff N."/>
            <person name="Passarelli B."/>
            <person name="Koh W."/>
            <person name="Fan H.C."/>
            <person name="Wang J."/>
            <person name="Gui Y."/>
            <person name="Lee K.H."/>
            <person name="Betenbaugh M.J."/>
            <person name="Quake S.R."/>
            <person name="Famili I."/>
            <person name="Palsson B.O."/>
            <person name="Wang J."/>
        </authorList>
    </citation>
    <scope>NUCLEOTIDE SEQUENCE [LARGE SCALE GENOMIC DNA]</scope>
    <source>
        <strain evidence="3">CHO K1 cell line</strain>
    </source>
</reference>
<protein>
    <submittedName>
        <fullName evidence="2">NAC-alpha domain-containing protein 1</fullName>
    </submittedName>
</protein>
<dbReference type="PaxDb" id="10029-XP_007613542.1"/>
<evidence type="ECO:0000256" key="1">
    <source>
        <dbReference type="SAM" id="MobiDB-lite"/>
    </source>
</evidence>
<accession>G3HMC6</accession>
<name>G3HMC6_CRIGR</name>
<dbReference type="InParanoid" id="G3HMC6"/>
<dbReference type="eggNOG" id="KOG2239">
    <property type="taxonomic scope" value="Eukaryota"/>
</dbReference>
<feature type="region of interest" description="Disordered" evidence="1">
    <location>
        <begin position="25"/>
        <end position="81"/>
    </location>
</feature>
<organism evidence="2 3">
    <name type="scientific">Cricetulus griseus</name>
    <name type="common">Chinese hamster</name>
    <name type="synonym">Cricetulus barabensis griseus</name>
    <dbReference type="NCBI Taxonomy" id="10029"/>
    <lineage>
        <taxon>Eukaryota</taxon>
        <taxon>Metazoa</taxon>
        <taxon>Chordata</taxon>
        <taxon>Craniata</taxon>
        <taxon>Vertebrata</taxon>
        <taxon>Euteleostomi</taxon>
        <taxon>Mammalia</taxon>
        <taxon>Eutheria</taxon>
        <taxon>Euarchontoglires</taxon>
        <taxon>Glires</taxon>
        <taxon>Rodentia</taxon>
        <taxon>Myomorpha</taxon>
        <taxon>Muroidea</taxon>
        <taxon>Cricetidae</taxon>
        <taxon>Cricetinae</taxon>
        <taxon>Cricetulus</taxon>
    </lineage>
</organism>
<sequence length="81" mass="8706">MIPAALLPFRGSLIFQVEAVEVTPLPQEEEEEEVVAGAATPDGDLAGEGHPKHPQGPQPPACALLPRKPLWKRRSPQPLVV</sequence>
<proteinExistence type="predicted"/>
<dbReference type="Proteomes" id="UP000001075">
    <property type="component" value="Unassembled WGS sequence"/>
</dbReference>
<dbReference type="EMBL" id="JH000506">
    <property type="protein sequence ID" value="EGW08646.1"/>
    <property type="molecule type" value="Genomic_DNA"/>
</dbReference>
<gene>
    <name evidence="2" type="ORF">I79_011879</name>
</gene>
<dbReference type="AlphaFoldDB" id="G3HMC6"/>
<evidence type="ECO:0000313" key="3">
    <source>
        <dbReference type="Proteomes" id="UP000001075"/>
    </source>
</evidence>